<gene>
    <name evidence="2" type="ORF">CVT25_007164</name>
</gene>
<sequence>MVPWAGSREAVQRGVLGPALYDSAIANKPNANQLDRANDAGLLSKHPNKQDGTGLMDLVTDE</sequence>
<evidence type="ECO:0000256" key="1">
    <source>
        <dbReference type="SAM" id="MobiDB-lite"/>
    </source>
</evidence>
<accession>A0A409WVJ6</accession>
<name>A0A409WVJ6_PSICY</name>
<evidence type="ECO:0000313" key="3">
    <source>
        <dbReference type="Proteomes" id="UP000283269"/>
    </source>
</evidence>
<dbReference type="AlphaFoldDB" id="A0A409WVJ6"/>
<dbReference type="EMBL" id="NHYD01003124">
    <property type="protein sequence ID" value="PPQ82554.1"/>
    <property type="molecule type" value="Genomic_DNA"/>
</dbReference>
<keyword evidence="3" id="KW-1185">Reference proteome</keyword>
<dbReference type="InParanoid" id="A0A409WVJ6"/>
<proteinExistence type="predicted"/>
<evidence type="ECO:0000313" key="2">
    <source>
        <dbReference type="EMBL" id="PPQ82554.1"/>
    </source>
</evidence>
<protein>
    <submittedName>
        <fullName evidence="2">Uncharacterized protein</fullName>
    </submittedName>
</protein>
<dbReference type="Proteomes" id="UP000283269">
    <property type="component" value="Unassembled WGS sequence"/>
</dbReference>
<reference evidence="2 3" key="1">
    <citation type="journal article" date="2018" name="Evol. Lett.">
        <title>Horizontal gene cluster transfer increased hallucinogenic mushroom diversity.</title>
        <authorList>
            <person name="Reynolds H.T."/>
            <person name="Vijayakumar V."/>
            <person name="Gluck-Thaler E."/>
            <person name="Korotkin H.B."/>
            <person name="Matheny P.B."/>
            <person name="Slot J.C."/>
        </authorList>
    </citation>
    <scope>NUCLEOTIDE SEQUENCE [LARGE SCALE GENOMIC DNA]</scope>
    <source>
        <strain evidence="2 3">2631</strain>
    </source>
</reference>
<comment type="caution">
    <text evidence="2">The sequence shown here is derived from an EMBL/GenBank/DDBJ whole genome shotgun (WGS) entry which is preliminary data.</text>
</comment>
<organism evidence="2 3">
    <name type="scientific">Psilocybe cyanescens</name>
    <dbReference type="NCBI Taxonomy" id="93625"/>
    <lineage>
        <taxon>Eukaryota</taxon>
        <taxon>Fungi</taxon>
        <taxon>Dikarya</taxon>
        <taxon>Basidiomycota</taxon>
        <taxon>Agaricomycotina</taxon>
        <taxon>Agaricomycetes</taxon>
        <taxon>Agaricomycetidae</taxon>
        <taxon>Agaricales</taxon>
        <taxon>Agaricineae</taxon>
        <taxon>Strophariaceae</taxon>
        <taxon>Psilocybe</taxon>
    </lineage>
</organism>
<feature type="region of interest" description="Disordered" evidence="1">
    <location>
        <begin position="41"/>
        <end position="62"/>
    </location>
</feature>